<organism evidence="4 5">
    <name type="scientific">Staphylococcus pasteuri_A</name>
    <dbReference type="NCBI Taxonomy" id="3062664"/>
    <lineage>
        <taxon>Bacteria</taxon>
        <taxon>Bacillati</taxon>
        <taxon>Bacillota</taxon>
        <taxon>Bacilli</taxon>
        <taxon>Bacillales</taxon>
        <taxon>Staphylococcaceae</taxon>
        <taxon>Staphylococcus</taxon>
    </lineage>
</organism>
<evidence type="ECO:0000256" key="2">
    <source>
        <dbReference type="ARBA" id="ARBA00022679"/>
    </source>
</evidence>
<name>A0AAW7YQS8_9STAP</name>
<keyword evidence="1 4" id="KW-0328">Glycosyltransferase</keyword>
<dbReference type="PANTHER" id="PTHR12526">
    <property type="entry name" value="GLYCOSYLTRANSFERASE"/>
    <property type="match status" value="1"/>
</dbReference>
<feature type="domain" description="Glycosyl transferase family 1" evidence="3">
    <location>
        <begin position="309"/>
        <end position="473"/>
    </location>
</feature>
<evidence type="ECO:0000313" key="4">
    <source>
        <dbReference type="EMBL" id="MDO6573738.1"/>
    </source>
</evidence>
<evidence type="ECO:0000313" key="5">
    <source>
        <dbReference type="Proteomes" id="UP001170310"/>
    </source>
</evidence>
<keyword evidence="5" id="KW-1185">Reference proteome</keyword>
<keyword evidence="2 4" id="KW-0808">Transferase</keyword>
<dbReference type="AlphaFoldDB" id="A0AAW7YQS8"/>
<dbReference type="InterPro" id="IPR001296">
    <property type="entry name" value="Glyco_trans_1"/>
</dbReference>
<dbReference type="GO" id="GO:0016757">
    <property type="term" value="F:glycosyltransferase activity"/>
    <property type="evidence" value="ECO:0007669"/>
    <property type="project" value="UniProtKB-KW"/>
</dbReference>
<evidence type="ECO:0000256" key="1">
    <source>
        <dbReference type="ARBA" id="ARBA00022676"/>
    </source>
</evidence>
<reference evidence="4" key="1">
    <citation type="submission" date="2023-07" db="EMBL/GenBank/DDBJ databases">
        <title>Genome content predicts the carbon catabolic preferences of heterotrophic bacteria.</title>
        <authorList>
            <person name="Gralka M."/>
        </authorList>
    </citation>
    <scope>NUCLEOTIDE SEQUENCE</scope>
    <source>
        <strain evidence="4">E2R20</strain>
    </source>
</reference>
<sequence length="493" mass="57296">MKQAYMIVHELDVNKGGMTTAMLTRSKYFFDHKIKGHIVTFDYKVHYDSILKSLVSSNKMDKRTEMFNPFIYFKKKSNKLIRKKNSHPYKEFAKMLKGTVEIKQNKNISRYFNNKSGKYIAYKRKINRQQSVIDVFENNTRLKRVYLFNNKIHKVDVFNKDNKLVAEQFYDNQTYLYLYRQISAKNGVIGNTYLINEKKQFSNNVEFCSYFLDRLVKDDKNSIMICDGPGSFPKMLNTKHKKAKKFSVIHTNHHKNFDNSGAKKKHEDYILKKAGLIDGVIVLTEGQKKDIIKEYDIKNLYVISNFIDIQKDDLNNKHHKVVGQVSRLVATKGLNYLLEVAEKVISKDNSIEFHIYGDGPEKGNLERMIKEKQLQHNVKLLGYTNEPLKKIKKFGCVVSTSQVESQGLSIAEAMLQRKPVVAFDIKYGPSDFIKDGENGYLIENKDIESMAEKVLEIINNKDLANRLGENARNNVVGLFSPEKIMNQWLNIFK</sequence>
<dbReference type="RefSeq" id="WP_046467367.1">
    <property type="nucleotide sequence ID" value="NZ_JAUOQO010000004.1"/>
</dbReference>
<dbReference type="EMBL" id="JAUOQO010000004">
    <property type="protein sequence ID" value="MDO6573738.1"/>
    <property type="molecule type" value="Genomic_DNA"/>
</dbReference>
<dbReference type="Pfam" id="PF00534">
    <property type="entry name" value="Glycos_transf_1"/>
    <property type="match status" value="1"/>
</dbReference>
<dbReference type="PANTHER" id="PTHR12526:SF629">
    <property type="entry name" value="TEICHURONIC ACID BIOSYNTHESIS GLYCOSYLTRANSFERASE TUAH-RELATED"/>
    <property type="match status" value="1"/>
</dbReference>
<comment type="caution">
    <text evidence="4">The sequence shown here is derived from an EMBL/GenBank/DDBJ whole genome shotgun (WGS) entry which is preliminary data.</text>
</comment>
<dbReference type="SUPFAM" id="SSF53756">
    <property type="entry name" value="UDP-Glycosyltransferase/glycogen phosphorylase"/>
    <property type="match status" value="1"/>
</dbReference>
<gene>
    <name evidence="4" type="ORF">Q4528_06155</name>
</gene>
<proteinExistence type="predicted"/>
<protein>
    <submittedName>
        <fullName evidence="4">Glycosyltransferase</fullName>
        <ecNumber evidence="4">2.4.-.-</ecNumber>
    </submittedName>
</protein>
<dbReference type="Proteomes" id="UP001170310">
    <property type="component" value="Unassembled WGS sequence"/>
</dbReference>
<accession>A0AAW7YQS8</accession>
<evidence type="ECO:0000259" key="3">
    <source>
        <dbReference type="Pfam" id="PF00534"/>
    </source>
</evidence>
<dbReference type="Gene3D" id="3.40.50.2000">
    <property type="entry name" value="Glycogen Phosphorylase B"/>
    <property type="match status" value="2"/>
</dbReference>
<dbReference type="EC" id="2.4.-.-" evidence="4"/>